<evidence type="ECO:0000313" key="5">
    <source>
        <dbReference type="Proteomes" id="UP000504882"/>
    </source>
</evidence>
<dbReference type="SUPFAM" id="SSF53187">
    <property type="entry name" value="Zn-dependent exopeptidases"/>
    <property type="match status" value="1"/>
</dbReference>
<name>A0ABY2E0K8_9MICO</name>
<proteinExistence type="predicted"/>
<dbReference type="PROSITE" id="PS51318">
    <property type="entry name" value="TAT"/>
    <property type="match status" value="1"/>
</dbReference>
<dbReference type="InterPro" id="IPR050695">
    <property type="entry name" value="N-acetylmuramoyl_amidase_3"/>
</dbReference>
<accession>A0ABY2E0K8</accession>
<dbReference type="Gene3D" id="3.40.630.40">
    <property type="entry name" value="Zn-dependent exopeptidases"/>
    <property type="match status" value="1"/>
</dbReference>
<keyword evidence="1" id="KW-0378">Hydrolase</keyword>
<dbReference type="PANTHER" id="PTHR30404:SF0">
    <property type="entry name" value="N-ACETYLMURAMOYL-L-ALANINE AMIDASE AMIC"/>
    <property type="match status" value="1"/>
</dbReference>
<reference evidence="4 5" key="1">
    <citation type="submission" date="2019-03" db="EMBL/GenBank/DDBJ databases">
        <title>Genomic features of bacteria from cold environments.</title>
        <authorList>
            <person name="Shen L."/>
        </authorList>
    </citation>
    <scope>NUCLEOTIDE SEQUENCE [LARGE SCALE GENOMIC DNA]</scope>
    <source>
        <strain evidence="5">T3246-1</strain>
    </source>
</reference>
<gene>
    <name evidence="4" type="ORF">EXU48_19250</name>
</gene>
<dbReference type="InterPro" id="IPR006311">
    <property type="entry name" value="TAT_signal"/>
</dbReference>
<protein>
    <submittedName>
        <fullName evidence="4">N-acetylmuramoyl-L-alanine amidase</fullName>
    </submittedName>
</protein>
<dbReference type="PANTHER" id="PTHR30404">
    <property type="entry name" value="N-ACETYLMURAMOYL-L-ALANINE AMIDASE"/>
    <property type="match status" value="1"/>
</dbReference>
<keyword evidence="5" id="KW-1185">Reference proteome</keyword>
<dbReference type="InterPro" id="IPR002508">
    <property type="entry name" value="MurNAc-LAA_cat"/>
</dbReference>
<evidence type="ECO:0000256" key="2">
    <source>
        <dbReference type="SAM" id="SignalP"/>
    </source>
</evidence>
<feature type="domain" description="MurNAc-LAA" evidence="3">
    <location>
        <begin position="142"/>
        <end position="263"/>
    </location>
</feature>
<evidence type="ECO:0000313" key="4">
    <source>
        <dbReference type="EMBL" id="TDE90055.1"/>
    </source>
</evidence>
<feature type="chain" id="PRO_5045424687" evidence="2">
    <location>
        <begin position="34"/>
        <end position="272"/>
    </location>
</feature>
<organism evidence="4 5">
    <name type="scientific">Occultella glacieicola</name>
    <dbReference type="NCBI Taxonomy" id="2518684"/>
    <lineage>
        <taxon>Bacteria</taxon>
        <taxon>Bacillati</taxon>
        <taxon>Actinomycetota</taxon>
        <taxon>Actinomycetes</taxon>
        <taxon>Micrococcales</taxon>
        <taxon>Ruaniaceae</taxon>
        <taxon>Occultella</taxon>
    </lineage>
</organism>
<dbReference type="Pfam" id="PF01520">
    <property type="entry name" value="Amidase_3"/>
    <property type="match status" value="1"/>
</dbReference>
<dbReference type="RefSeq" id="WP_133109310.1">
    <property type="nucleotide sequence ID" value="NZ_SMNA01000010.1"/>
</dbReference>
<dbReference type="SMART" id="SM00646">
    <property type="entry name" value="Ami_3"/>
    <property type="match status" value="1"/>
</dbReference>
<dbReference type="EMBL" id="SMNA01000010">
    <property type="protein sequence ID" value="TDE90055.1"/>
    <property type="molecule type" value="Genomic_DNA"/>
</dbReference>
<keyword evidence="2" id="KW-0732">Signal</keyword>
<dbReference type="Proteomes" id="UP000504882">
    <property type="component" value="Unassembled WGS sequence"/>
</dbReference>
<sequence>MRTSSPRRRGTLVGAALAGALALAITAVGPAAADTDDDDVVVKVKAHTTRTPLLGWTIGLDPGHNGGNASHVLEINEQVPDGRGGWKQCNTTGTTALSGYAEHEFNFDVAVRTRAALEDLGATVVMTRESDDGVGPCVDVRGRFAEDNDVDLMLSIHADGSADPAIAGFFAIVADPPLSESQGQPSLELAQTMITALSDGGFTPSTIYEEALSQRADLATLNFARRPAVMLELGEMRNPAESDLMSSEAGRQAYADALVDGVLDWAGPHDPQ</sequence>
<dbReference type="CDD" id="cd02696">
    <property type="entry name" value="MurNAc-LAA"/>
    <property type="match status" value="1"/>
</dbReference>
<comment type="caution">
    <text evidence="4">The sequence shown here is derived from an EMBL/GenBank/DDBJ whole genome shotgun (WGS) entry which is preliminary data.</text>
</comment>
<evidence type="ECO:0000256" key="1">
    <source>
        <dbReference type="ARBA" id="ARBA00022801"/>
    </source>
</evidence>
<evidence type="ECO:0000259" key="3">
    <source>
        <dbReference type="SMART" id="SM00646"/>
    </source>
</evidence>
<feature type="signal peptide" evidence="2">
    <location>
        <begin position="1"/>
        <end position="33"/>
    </location>
</feature>